<accession>A0A8S4R222</accession>
<evidence type="ECO:0000313" key="2">
    <source>
        <dbReference type="Proteomes" id="UP000838756"/>
    </source>
</evidence>
<evidence type="ECO:0000313" key="1">
    <source>
        <dbReference type="EMBL" id="CAH2229261.1"/>
    </source>
</evidence>
<name>A0A8S4R222_9NEOP</name>
<dbReference type="EMBL" id="CAKXAJ010024709">
    <property type="protein sequence ID" value="CAH2229261.1"/>
    <property type="molecule type" value="Genomic_DNA"/>
</dbReference>
<proteinExistence type="predicted"/>
<gene>
    <name evidence="1" type="primary">jg23727</name>
    <name evidence="1" type="ORF">PAEG_LOCUS8743</name>
</gene>
<keyword evidence="2" id="KW-1185">Reference proteome</keyword>
<dbReference type="AlphaFoldDB" id="A0A8S4R222"/>
<dbReference type="Proteomes" id="UP000838756">
    <property type="component" value="Unassembled WGS sequence"/>
</dbReference>
<comment type="caution">
    <text evidence="1">The sequence shown here is derived from an EMBL/GenBank/DDBJ whole genome shotgun (WGS) entry which is preliminary data.</text>
</comment>
<organism evidence="1 2">
    <name type="scientific">Pararge aegeria aegeria</name>
    <dbReference type="NCBI Taxonomy" id="348720"/>
    <lineage>
        <taxon>Eukaryota</taxon>
        <taxon>Metazoa</taxon>
        <taxon>Ecdysozoa</taxon>
        <taxon>Arthropoda</taxon>
        <taxon>Hexapoda</taxon>
        <taxon>Insecta</taxon>
        <taxon>Pterygota</taxon>
        <taxon>Neoptera</taxon>
        <taxon>Endopterygota</taxon>
        <taxon>Lepidoptera</taxon>
        <taxon>Glossata</taxon>
        <taxon>Ditrysia</taxon>
        <taxon>Papilionoidea</taxon>
        <taxon>Nymphalidae</taxon>
        <taxon>Satyrinae</taxon>
        <taxon>Satyrini</taxon>
        <taxon>Parargina</taxon>
        <taxon>Pararge</taxon>
    </lineage>
</organism>
<sequence length="71" mass="8098">MFDDNRSKDGRCYGEPMDVWIPTCSSGNPQTQRWSTPNQSDDIAKVGGINWMQVAQDRDRWSSLEEAFTLA</sequence>
<reference evidence="1" key="1">
    <citation type="submission" date="2022-03" db="EMBL/GenBank/DDBJ databases">
        <authorList>
            <person name="Lindestad O."/>
        </authorList>
    </citation>
    <scope>NUCLEOTIDE SEQUENCE</scope>
</reference>
<dbReference type="OrthoDB" id="8193815at2759"/>
<protein>
    <submittedName>
        <fullName evidence="1">Jg23727 protein</fullName>
    </submittedName>
</protein>